<keyword evidence="5 9" id="KW-0012">Acyltransferase</keyword>
<dbReference type="Gene3D" id="3.40.630.30">
    <property type="match status" value="1"/>
</dbReference>
<reference evidence="13 14" key="1">
    <citation type="submission" date="2014-03" db="EMBL/GenBank/DDBJ databases">
        <title>Draft genome sequence of the Serratia grimesii strain a2.</title>
        <authorList>
            <person name="Toymentseva A."/>
            <person name="Kazakov S."/>
            <person name="Giliazeva A."/>
            <person name="Ismagilova R."/>
            <person name="Shah R."/>
            <person name="Sharipova M."/>
            <person name="Khaitlina S."/>
            <person name="Mardanova A."/>
        </authorList>
    </citation>
    <scope>NUCLEOTIDE SEQUENCE [LARGE SCALE GENOMIC DNA]</scope>
    <source>
        <strain evidence="13 14">A2</strain>
    </source>
</reference>
<dbReference type="CDD" id="cd04301">
    <property type="entry name" value="NAT_SF"/>
    <property type="match status" value="1"/>
</dbReference>
<dbReference type="NCBIfam" id="NF007025">
    <property type="entry name" value="PRK09491.1"/>
    <property type="match status" value="1"/>
</dbReference>
<comment type="subcellular location">
    <subcellularLocation>
        <location evidence="1 9 10">Cytoplasm</location>
    </subcellularLocation>
</comment>
<dbReference type="InterPro" id="IPR050680">
    <property type="entry name" value="YpeA/RimI_acetyltransf"/>
</dbReference>
<dbReference type="InterPro" id="IPR000182">
    <property type="entry name" value="GNAT_dom"/>
</dbReference>
<dbReference type="AlphaFoldDB" id="A0A7G2JHP6"/>
<feature type="domain" description="N-acetyltransferase" evidence="11">
    <location>
        <begin position="2"/>
        <end position="147"/>
    </location>
</feature>
<dbReference type="GO" id="GO:0005737">
    <property type="term" value="C:cytoplasm"/>
    <property type="evidence" value="ECO:0007669"/>
    <property type="project" value="UniProtKB-SubCell"/>
</dbReference>
<dbReference type="RefSeq" id="WP_037424153.1">
    <property type="nucleotide sequence ID" value="NZ_CAMIQM010000003.1"/>
</dbReference>
<dbReference type="GO" id="GO:0008999">
    <property type="term" value="F:protein-N-terminal-alanine acetyltransferase activity"/>
    <property type="evidence" value="ECO:0007669"/>
    <property type="project" value="UniProtKB-UniRule"/>
</dbReference>
<dbReference type="HAMAP" id="MF_02210">
    <property type="entry name" value="RimI"/>
    <property type="match status" value="1"/>
</dbReference>
<feature type="binding site" evidence="9">
    <location>
        <begin position="69"/>
        <end position="71"/>
    </location>
    <ligand>
        <name>acetyl-CoA</name>
        <dbReference type="ChEBI" id="CHEBI:57288"/>
    </ligand>
</feature>
<dbReference type="SUPFAM" id="SSF55729">
    <property type="entry name" value="Acyl-CoA N-acyltransferases (Nat)"/>
    <property type="match status" value="1"/>
</dbReference>
<name>A0A7G2JHP6_9GAMM</name>
<protein>
    <recommendedName>
        <fullName evidence="8 9">[Ribosomal protein bS18]-alanine N-acetyltransferase</fullName>
        <ecNumber evidence="7 9">2.3.1.266</ecNumber>
    </recommendedName>
</protein>
<dbReference type="FunFam" id="3.40.630.30:FF:000018">
    <property type="entry name" value="[Ribosomal protein S18]-alanine N-acetyltransferase"/>
    <property type="match status" value="1"/>
</dbReference>
<evidence type="ECO:0000313" key="15">
    <source>
        <dbReference type="Proteomes" id="UP000262210"/>
    </source>
</evidence>
<evidence type="ECO:0000256" key="10">
    <source>
        <dbReference type="RuleBase" id="RU363094"/>
    </source>
</evidence>
<feature type="active site" description="Proton donor" evidence="9">
    <location>
        <position position="115"/>
    </location>
</feature>
<dbReference type="EMBL" id="JGVP01000030">
    <property type="protein sequence ID" value="KFB87296.1"/>
    <property type="molecule type" value="Genomic_DNA"/>
</dbReference>
<sequence>MNTISTLNAADLATAFKIEQASHAFPWTQATFASNQGDRYLNLKLEVDGQMAGFAITQIVLDEATLFNIAIHPDWQRRGFGRQLLEALIAQLEPRGVFTLWLEVRASNRAAIALYEDLGFNEVTIRRNYYPAANGREDAIVMALPLA</sequence>
<evidence type="ECO:0000313" key="14">
    <source>
        <dbReference type="Proteomes" id="UP000028721"/>
    </source>
</evidence>
<evidence type="ECO:0000256" key="1">
    <source>
        <dbReference type="ARBA" id="ARBA00004496"/>
    </source>
</evidence>
<dbReference type="InterPro" id="IPR006464">
    <property type="entry name" value="AcTrfase_RimI/Ard1"/>
</dbReference>
<proteinExistence type="inferred from homology"/>
<evidence type="ECO:0000256" key="3">
    <source>
        <dbReference type="ARBA" id="ARBA00022490"/>
    </source>
</evidence>
<reference evidence="12 15" key="2">
    <citation type="journal article" date="2018" name="Nat. Biotechnol.">
        <title>A standardized bacterial taxonomy based on genome phylogeny substantially revises the tree of life.</title>
        <authorList>
            <person name="Parks D.H."/>
            <person name="Chuvochina M."/>
            <person name="Waite D.W."/>
            <person name="Rinke C."/>
            <person name="Skarshewski A."/>
            <person name="Chaumeil P.A."/>
            <person name="Hugenholtz P."/>
        </authorList>
    </citation>
    <scope>NUCLEOTIDE SEQUENCE [LARGE SCALE GENOMIC DNA]</scope>
    <source>
        <strain evidence="12">UBA11264</strain>
    </source>
</reference>
<keyword evidence="14" id="KW-1185">Reference proteome</keyword>
<dbReference type="Pfam" id="PF00583">
    <property type="entry name" value="Acetyltransf_1"/>
    <property type="match status" value="1"/>
</dbReference>
<feature type="binding site" evidence="9">
    <location>
        <begin position="77"/>
        <end position="82"/>
    </location>
    <ligand>
        <name>acetyl-CoA</name>
        <dbReference type="ChEBI" id="CHEBI:57288"/>
    </ligand>
</feature>
<dbReference type="InterPro" id="IPR043690">
    <property type="entry name" value="RimI"/>
</dbReference>
<dbReference type="EMBL" id="DPSM01000002">
    <property type="protein sequence ID" value="HCJ98651.1"/>
    <property type="molecule type" value="Genomic_DNA"/>
</dbReference>
<keyword evidence="3 9" id="KW-0963">Cytoplasm</keyword>
<evidence type="ECO:0000256" key="8">
    <source>
        <dbReference type="ARBA" id="ARBA00072527"/>
    </source>
</evidence>
<keyword evidence="4 9" id="KW-0808">Transferase</keyword>
<evidence type="ECO:0000313" key="12">
    <source>
        <dbReference type="EMBL" id="HCJ98651.1"/>
    </source>
</evidence>
<evidence type="ECO:0000313" key="13">
    <source>
        <dbReference type="EMBL" id="KFB87296.1"/>
    </source>
</evidence>
<comment type="catalytic activity">
    <reaction evidence="6 9 10">
        <text>N-terminal L-alanyl-[ribosomal protein bS18] + acetyl-CoA = N-terminal N(alpha)-acetyl-L-alanyl-[ribosomal protein bS18] + CoA + H(+)</text>
        <dbReference type="Rhea" id="RHEA:43756"/>
        <dbReference type="Rhea" id="RHEA-COMP:10676"/>
        <dbReference type="Rhea" id="RHEA-COMP:10677"/>
        <dbReference type="ChEBI" id="CHEBI:15378"/>
        <dbReference type="ChEBI" id="CHEBI:57287"/>
        <dbReference type="ChEBI" id="CHEBI:57288"/>
        <dbReference type="ChEBI" id="CHEBI:64718"/>
        <dbReference type="ChEBI" id="CHEBI:83683"/>
        <dbReference type="EC" id="2.3.1.266"/>
    </reaction>
</comment>
<feature type="binding site" evidence="9">
    <location>
        <position position="108"/>
    </location>
    <ligand>
        <name>acetyl-CoA</name>
        <dbReference type="ChEBI" id="CHEBI:57288"/>
    </ligand>
</feature>
<comment type="function">
    <text evidence="9 10">Acetylates the N-terminal alanine of ribosomal protein bS18.</text>
</comment>
<comment type="caution">
    <text evidence="12">The sequence shown here is derived from an EMBL/GenBank/DDBJ whole genome shotgun (WGS) entry which is preliminary data.</text>
</comment>
<dbReference type="Proteomes" id="UP000262210">
    <property type="component" value="Unassembled WGS sequence"/>
</dbReference>
<dbReference type="PROSITE" id="PS51186">
    <property type="entry name" value="GNAT"/>
    <property type="match status" value="1"/>
</dbReference>
<organism evidence="12 15">
    <name type="scientific">Serratia grimesii</name>
    <dbReference type="NCBI Taxonomy" id="82995"/>
    <lineage>
        <taxon>Bacteria</taxon>
        <taxon>Pseudomonadati</taxon>
        <taxon>Pseudomonadota</taxon>
        <taxon>Gammaproteobacteria</taxon>
        <taxon>Enterobacterales</taxon>
        <taxon>Yersiniaceae</taxon>
        <taxon>Serratia</taxon>
    </lineage>
</organism>
<feature type="active site" description="Proton acceptor" evidence="9">
    <location>
        <position position="103"/>
    </location>
</feature>
<accession>A0A7G2JHP6</accession>
<evidence type="ECO:0000256" key="5">
    <source>
        <dbReference type="ARBA" id="ARBA00023315"/>
    </source>
</evidence>
<dbReference type="PANTHER" id="PTHR43420:SF51">
    <property type="entry name" value="PEPTIDYL-LYSINE N-ACETYLTRANSFERASE YIAC"/>
    <property type="match status" value="1"/>
</dbReference>
<evidence type="ECO:0000256" key="7">
    <source>
        <dbReference type="ARBA" id="ARBA00067002"/>
    </source>
</evidence>
<dbReference type="GeneID" id="75280383"/>
<comment type="similarity">
    <text evidence="2 9 10">Belongs to the acetyltransferase family. RimI subfamily.</text>
</comment>
<evidence type="ECO:0000256" key="6">
    <source>
        <dbReference type="ARBA" id="ARBA00051697"/>
    </source>
</evidence>
<dbReference type="InterPro" id="IPR016181">
    <property type="entry name" value="Acyl_CoA_acyltransferase"/>
</dbReference>
<dbReference type="Proteomes" id="UP000028721">
    <property type="component" value="Unassembled WGS sequence"/>
</dbReference>
<dbReference type="NCBIfam" id="TIGR01575">
    <property type="entry name" value="rimI"/>
    <property type="match status" value="1"/>
</dbReference>
<evidence type="ECO:0000256" key="4">
    <source>
        <dbReference type="ARBA" id="ARBA00022679"/>
    </source>
</evidence>
<evidence type="ECO:0000256" key="9">
    <source>
        <dbReference type="HAMAP-Rule" id="MF_02210"/>
    </source>
</evidence>
<dbReference type="PANTHER" id="PTHR43420">
    <property type="entry name" value="ACETYLTRANSFERASE"/>
    <property type="match status" value="1"/>
</dbReference>
<dbReference type="EC" id="2.3.1.266" evidence="7 9"/>
<evidence type="ECO:0000256" key="2">
    <source>
        <dbReference type="ARBA" id="ARBA00005395"/>
    </source>
</evidence>
<evidence type="ECO:0000259" key="11">
    <source>
        <dbReference type="PROSITE" id="PS51186"/>
    </source>
</evidence>
<gene>
    <name evidence="9 13" type="primary">rimI</name>
    <name evidence="13" type="ORF">CR62_14040</name>
    <name evidence="12" type="ORF">DHV72_01285</name>
</gene>